<proteinExistence type="predicted"/>
<evidence type="ECO:0000313" key="2">
    <source>
        <dbReference type="EMBL" id="VAW29653.1"/>
    </source>
</evidence>
<accession>A0A3B0UN60</accession>
<dbReference type="InterPro" id="IPR052715">
    <property type="entry name" value="RAYT_transposase"/>
</dbReference>
<dbReference type="GO" id="GO:0004803">
    <property type="term" value="F:transposase activity"/>
    <property type="evidence" value="ECO:0007669"/>
    <property type="project" value="InterPro"/>
</dbReference>
<feature type="domain" description="Transposase IS200-like" evidence="1">
    <location>
        <begin position="9"/>
        <end position="149"/>
    </location>
</feature>
<gene>
    <name evidence="2" type="ORF">MNBD_BACTEROID07-1949</name>
</gene>
<dbReference type="PANTHER" id="PTHR36966">
    <property type="entry name" value="REP-ASSOCIATED TYROSINE TRANSPOSASE"/>
    <property type="match status" value="1"/>
</dbReference>
<dbReference type="AlphaFoldDB" id="A0A3B0UN60"/>
<reference evidence="2" key="1">
    <citation type="submission" date="2018-06" db="EMBL/GenBank/DDBJ databases">
        <authorList>
            <person name="Zhirakovskaya E."/>
        </authorList>
    </citation>
    <scope>NUCLEOTIDE SEQUENCE</scope>
</reference>
<dbReference type="SUPFAM" id="SSF143422">
    <property type="entry name" value="Transposase IS200-like"/>
    <property type="match status" value="1"/>
</dbReference>
<evidence type="ECO:0000259" key="1">
    <source>
        <dbReference type="SMART" id="SM01321"/>
    </source>
</evidence>
<dbReference type="GO" id="GO:0006313">
    <property type="term" value="P:DNA transposition"/>
    <property type="evidence" value="ECO:0007669"/>
    <property type="project" value="InterPro"/>
</dbReference>
<dbReference type="NCBIfam" id="NF047646">
    <property type="entry name" value="REP_Tyr_transpos"/>
    <property type="match status" value="1"/>
</dbReference>
<dbReference type="Gene3D" id="3.30.70.1290">
    <property type="entry name" value="Transposase IS200-like"/>
    <property type="match status" value="1"/>
</dbReference>
<sequence>MSRAYKILNKDGIYFISFATVGWIDVFTKKEYKDIVVESLSYCQKEKGLVLHAWCIMTNHIHLIISAKEGYDLAGIIRDMKKYTSKQLIKAIRENPKESRKKWMLDIFHKAGESNSNNKYYQFWRQDNRPIEIYSNTVIDQKLNYLHNNPVKAGFVENPEDYVYSSAKDYAGEKGLLDIEFL</sequence>
<dbReference type="SMART" id="SM01321">
    <property type="entry name" value="Y1_Tnp"/>
    <property type="match status" value="1"/>
</dbReference>
<dbReference type="EMBL" id="UOET01000396">
    <property type="protein sequence ID" value="VAW29653.1"/>
    <property type="molecule type" value="Genomic_DNA"/>
</dbReference>
<organism evidence="2">
    <name type="scientific">hydrothermal vent metagenome</name>
    <dbReference type="NCBI Taxonomy" id="652676"/>
    <lineage>
        <taxon>unclassified sequences</taxon>
        <taxon>metagenomes</taxon>
        <taxon>ecological metagenomes</taxon>
    </lineage>
</organism>
<dbReference type="GO" id="GO:0043565">
    <property type="term" value="F:sequence-specific DNA binding"/>
    <property type="evidence" value="ECO:0007669"/>
    <property type="project" value="TreeGrafter"/>
</dbReference>
<dbReference type="PANTHER" id="PTHR36966:SF1">
    <property type="entry name" value="REP-ASSOCIATED TYROSINE TRANSPOSASE"/>
    <property type="match status" value="1"/>
</dbReference>
<dbReference type="InterPro" id="IPR002686">
    <property type="entry name" value="Transposase_17"/>
</dbReference>
<dbReference type="InterPro" id="IPR036515">
    <property type="entry name" value="Transposase_17_sf"/>
</dbReference>
<protein>
    <recommendedName>
        <fullName evidence="1">Transposase IS200-like domain-containing protein</fullName>
    </recommendedName>
</protein>
<dbReference type="Pfam" id="PF01797">
    <property type="entry name" value="Y1_Tnp"/>
    <property type="match status" value="1"/>
</dbReference>
<name>A0A3B0UN60_9ZZZZ</name>